<dbReference type="AlphaFoldDB" id="A0A1H1LBW4"/>
<evidence type="ECO:0000313" key="2">
    <source>
        <dbReference type="Proteomes" id="UP000199649"/>
    </source>
</evidence>
<dbReference type="EMBL" id="LT629734">
    <property type="protein sequence ID" value="SDR71983.1"/>
    <property type="molecule type" value="Genomic_DNA"/>
</dbReference>
<sequence>MSLWELIRACWRAWPVVVIGAILTAVAGAAVAQQDGVHYSRTELIFLAPTSDDRPNAIGTQSDSITMTAGAVARAVVGPARLPKYASPEVTLVGLGVDEGWSLRLPDTGGQWATNFATQRLVLEVAAPTAEAVAAQQEELVREVAATLESLQARYGVAPASRITVIESPEAPVIQHVTGSRVRALAMTAALGIGLTLACVQVLDRRRRAAAVAPLPARRAPRHAARAPRPLR</sequence>
<gene>
    <name evidence="1" type="ORF">SAMN04489719_0521</name>
</gene>
<name>A0A1H1LBW4_9MICO</name>
<accession>A0A1H1LBW4</accession>
<dbReference type="OrthoDB" id="5179260at2"/>
<keyword evidence="2" id="KW-1185">Reference proteome</keyword>
<dbReference type="STRING" id="684552.SAMN04489719_0521"/>
<reference evidence="2" key="1">
    <citation type="submission" date="2016-10" db="EMBL/GenBank/DDBJ databases">
        <authorList>
            <person name="Varghese N."/>
            <person name="Submissions S."/>
        </authorList>
    </citation>
    <scope>NUCLEOTIDE SEQUENCE [LARGE SCALE GENOMIC DNA]</scope>
    <source>
        <strain evidence="2">DSM 22965</strain>
    </source>
</reference>
<dbReference type="Proteomes" id="UP000199649">
    <property type="component" value="Chromosome I"/>
</dbReference>
<proteinExistence type="predicted"/>
<evidence type="ECO:0008006" key="3">
    <source>
        <dbReference type="Google" id="ProtNLM"/>
    </source>
</evidence>
<organism evidence="1 2">
    <name type="scientific">Agrococcus carbonis</name>
    <dbReference type="NCBI Taxonomy" id="684552"/>
    <lineage>
        <taxon>Bacteria</taxon>
        <taxon>Bacillati</taxon>
        <taxon>Actinomycetota</taxon>
        <taxon>Actinomycetes</taxon>
        <taxon>Micrococcales</taxon>
        <taxon>Microbacteriaceae</taxon>
        <taxon>Agrococcus</taxon>
    </lineage>
</organism>
<evidence type="ECO:0000313" key="1">
    <source>
        <dbReference type="EMBL" id="SDR71983.1"/>
    </source>
</evidence>
<protein>
    <recommendedName>
        <fullName evidence="3">Capsular polysaccharide biosynthesis protein</fullName>
    </recommendedName>
</protein>